<protein>
    <submittedName>
        <fullName evidence="1">DUF2787 family protein</fullName>
    </submittedName>
</protein>
<dbReference type="Pfam" id="PF10980">
    <property type="entry name" value="DUF2787"/>
    <property type="match status" value="1"/>
</dbReference>
<sequence length="148" mass="16664">MSLPILTDGLVLPVSHALIQILTEELTRHAPGLDPVQEASVITFNFRDRDYSAARGGYHPVEIRLSRSDNGFRFDYLTDFSYVGAGWDIELAKEIDFDINADCCEVRFCRPVPLRAAVDFFTTFQDNFVAYYQLGAFTIEVSVEKADG</sequence>
<dbReference type="Proteomes" id="UP000538931">
    <property type="component" value="Unassembled WGS sequence"/>
</dbReference>
<gene>
    <name evidence="1" type="ORF">H1S06_12765</name>
</gene>
<organism evidence="1 2">
    <name type="scientific">Marinobacterium marinum</name>
    <dbReference type="NCBI Taxonomy" id="2756129"/>
    <lineage>
        <taxon>Bacteria</taxon>
        <taxon>Pseudomonadati</taxon>
        <taxon>Pseudomonadota</taxon>
        <taxon>Gammaproteobacteria</taxon>
        <taxon>Oceanospirillales</taxon>
        <taxon>Oceanospirillaceae</taxon>
        <taxon>Marinobacterium</taxon>
    </lineage>
</organism>
<dbReference type="PANTHER" id="PTHR38978:SF2">
    <property type="entry name" value="DUF2787 DOMAIN-CONTAINING PROTEIN"/>
    <property type="match status" value="1"/>
</dbReference>
<proteinExistence type="predicted"/>
<dbReference type="EMBL" id="JACEMT010000052">
    <property type="protein sequence ID" value="MBA4503226.1"/>
    <property type="molecule type" value="Genomic_DNA"/>
</dbReference>
<dbReference type="InterPro" id="IPR021248">
    <property type="entry name" value="DUF2787"/>
</dbReference>
<keyword evidence="2" id="KW-1185">Reference proteome</keyword>
<dbReference type="PANTHER" id="PTHR38978">
    <property type="entry name" value="DUF2787 DOMAIN-CONTAINING PROTEIN"/>
    <property type="match status" value="1"/>
</dbReference>
<accession>A0A7W1X011</accession>
<dbReference type="RefSeq" id="WP_181740788.1">
    <property type="nucleotide sequence ID" value="NZ_JACEMT010000052.1"/>
</dbReference>
<comment type="caution">
    <text evidence="1">The sequence shown here is derived from an EMBL/GenBank/DDBJ whole genome shotgun (WGS) entry which is preliminary data.</text>
</comment>
<reference evidence="1 2" key="1">
    <citation type="submission" date="2020-07" db="EMBL/GenBank/DDBJ databases">
        <title>Bacterium isolated from marien macroalgae.</title>
        <authorList>
            <person name="Zhu K."/>
            <person name="Lu D."/>
            <person name="Du Z."/>
        </authorList>
    </citation>
    <scope>NUCLEOTIDE SEQUENCE [LARGE SCALE GENOMIC DNA]</scope>
    <source>
        <strain evidence="1 2">3-1745</strain>
    </source>
</reference>
<evidence type="ECO:0000313" key="1">
    <source>
        <dbReference type="EMBL" id="MBA4503226.1"/>
    </source>
</evidence>
<dbReference type="AlphaFoldDB" id="A0A7W1X011"/>
<dbReference type="Gene3D" id="3.10.450.430">
    <property type="entry name" value="Protein of unknown function DUF2787"/>
    <property type="match status" value="1"/>
</dbReference>
<evidence type="ECO:0000313" key="2">
    <source>
        <dbReference type="Proteomes" id="UP000538931"/>
    </source>
</evidence>
<name>A0A7W1X011_9GAMM</name>